<dbReference type="Pfam" id="PF04547">
    <property type="entry name" value="Anoctamin"/>
    <property type="match status" value="1"/>
</dbReference>
<keyword evidence="1" id="KW-0812">Transmembrane</keyword>
<dbReference type="InterPro" id="IPR049452">
    <property type="entry name" value="Anoctamin_TM"/>
</dbReference>
<keyword evidence="4" id="KW-1185">Reference proteome</keyword>
<comment type="caution">
    <text evidence="3">The sequence shown here is derived from an EMBL/GenBank/DDBJ whole genome shotgun (WGS) entry which is preliminary data.</text>
</comment>
<dbReference type="InterPro" id="IPR035892">
    <property type="entry name" value="C2_domain_sf"/>
</dbReference>
<organism evidence="3 4">
    <name type="scientific">Prorocentrum cordatum</name>
    <dbReference type="NCBI Taxonomy" id="2364126"/>
    <lineage>
        <taxon>Eukaryota</taxon>
        <taxon>Sar</taxon>
        <taxon>Alveolata</taxon>
        <taxon>Dinophyceae</taxon>
        <taxon>Prorocentrales</taxon>
        <taxon>Prorocentraceae</taxon>
        <taxon>Prorocentrum</taxon>
    </lineage>
</organism>
<reference evidence="3" key="1">
    <citation type="submission" date="2023-10" db="EMBL/GenBank/DDBJ databases">
        <authorList>
            <person name="Chen Y."/>
            <person name="Shah S."/>
            <person name="Dougan E. K."/>
            <person name="Thang M."/>
            <person name="Chan C."/>
        </authorList>
    </citation>
    <scope>NUCLEOTIDE SEQUENCE [LARGE SCALE GENOMIC DNA]</scope>
</reference>
<keyword evidence="1" id="KW-0472">Membrane</keyword>
<dbReference type="InterPro" id="IPR000008">
    <property type="entry name" value="C2_dom"/>
</dbReference>
<dbReference type="Gene3D" id="2.60.40.150">
    <property type="entry name" value="C2 domain"/>
    <property type="match status" value="1"/>
</dbReference>
<feature type="transmembrane region" description="Helical" evidence="1">
    <location>
        <begin position="65"/>
        <end position="85"/>
    </location>
</feature>
<evidence type="ECO:0000256" key="1">
    <source>
        <dbReference type="SAM" id="Phobius"/>
    </source>
</evidence>
<dbReference type="SUPFAM" id="SSF49562">
    <property type="entry name" value="C2 domain (Calcium/lipid-binding domain, CaLB)"/>
    <property type="match status" value="1"/>
</dbReference>
<name>A0ABN9U6Z5_9DINO</name>
<feature type="transmembrane region" description="Helical" evidence="1">
    <location>
        <begin position="34"/>
        <end position="53"/>
    </location>
</feature>
<keyword evidence="1" id="KW-1133">Transmembrane helix</keyword>
<protein>
    <recommendedName>
        <fullName evidence="2">C2 domain-containing protein</fullName>
    </recommendedName>
</protein>
<dbReference type="CDD" id="cd00030">
    <property type="entry name" value="C2"/>
    <property type="match status" value="1"/>
</dbReference>
<evidence type="ECO:0000313" key="4">
    <source>
        <dbReference type="Proteomes" id="UP001189429"/>
    </source>
</evidence>
<accession>A0ABN9U6Z5</accession>
<dbReference type="Proteomes" id="UP001189429">
    <property type="component" value="Unassembled WGS sequence"/>
</dbReference>
<feature type="domain" description="C2" evidence="2">
    <location>
        <begin position="306"/>
        <end position="429"/>
    </location>
</feature>
<dbReference type="PROSITE" id="PS50004">
    <property type="entry name" value="C2"/>
    <property type="match status" value="1"/>
</dbReference>
<dbReference type="EMBL" id="CAUYUJ010015480">
    <property type="protein sequence ID" value="CAK0854445.1"/>
    <property type="molecule type" value="Genomic_DNA"/>
</dbReference>
<dbReference type="Pfam" id="PF00168">
    <property type="entry name" value="C2"/>
    <property type="match status" value="1"/>
</dbReference>
<gene>
    <name evidence="3" type="ORF">PCOR1329_LOCUS45555</name>
</gene>
<sequence>MGLVRRGLLEDVFPFPRDGRGDLGFELHSELARCWAWGLGLLAAVGLAVEVLGRASGDAMAGHLTLAHACLLAWWLPLVHLLCAARREALLLRQGLLREHQLLARELRPPRMECRKALRTSPATWRADDYVRRAGVSLAVLALVVGVFAWVHHLIGLAVLLCGHGGYEDASWLVASVSVLQVPGLNWALRRAAIFLTRCEDHRSDSSFQRAYLQKSAVLQLANTVALPVYVGLFLDLLESYGSPLVEASWSCATAEQGQERCRSERLNRQLYATLLAFIAKALATFVRAHQAWMHHVQRHAEEAPSVSRSAVAQDPGEQQVVLRLDVTIKGAAELPDTSVIDTPDPYCVCEVKGDHGRTLARFRTRSVGDCLSPEWNHRGSIRSYTPGSALAFTVKDSNLGRDTVLGAATLDYAELKPLIAGAPAPRGSAGDVPCWQAGRWLPLAQVAGEGADAAGKRGPAVHVAVACRRIPRLVRLLDAAAAAPRVGDARLDMRWEADDVVERALLLALLVVSSATLPAAGCAVLLCWLLQLQALSDSALRGARRPLPAEPDAAAWRPGAQGMEHLFLLPLF</sequence>
<feature type="transmembrane region" description="Helical" evidence="1">
    <location>
        <begin position="136"/>
        <end position="160"/>
    </location>
</feature>
<dbReference type="SMART" id="SM00239">
    <property type="entry name" value="C2"/>
    <property type="match status" value="1"/>
</dbReference>
<evidence type="ECO:0000259" key="2">
    <source>
        <dbReference type="PROSITE" id="PS50004"/>
    </source>
</evidence>
<proteinExistence type="predicted"/>
<evidence type="ECO:0000313" key="3">
    <source>
        <dbReference type="EMBL" id="CAK0854445.1"/>
    </source>
</evidence>